<proteinExistence type="inferred from homology"/>
<dbReference type="PANTHER" id="PTHR21071:SF4">
    <property type="entry name" value="UDP-N-ACETYLENOLPYRUVOYLGLUCOSAMINE REDUCTASE"/>
    <property type="match status" value="1"/>
</dbReference>
<comment type="catalytic activity">
    <reaction evidence="19 20">
        <text>UDP-N-acetyl-alpha-D-muramate + NADP(+) = UDP-N-acetyl-3-O-(1-carboxyvinyl)-alpha-D-glucosamine + NADPH + H(+)</text>
        <dbReference type="Rhea" id="RHEA:12248"/>
        <dbReference type="ChEBI" id="CHEBI:15378"/>
        <dbReference type="ChEBI" id="CHEBI:57783"/>
        <dbReference type="ChEBI" id="CHEBI:58349"/>
        <dbReference type="ChEBI" id="CHEBI:68483"/>
        <dbReference type="ChEBI" id="CHEBI:70757"/>
        <dbReference type="EC" id="1.3.1.98"/>
    </reaction>
</comment>
<keyword evidence="13 20" id="KW-0133">Cell shape</keyword>
<dbReference type="EMBL" id="QRAN01000003">
    <property type="protein sequence ID" value="RLQ23084.1"/>
    <property type="molecule type" value="Genomic_DNA"/>
</dbReference>
<evidence type="ECO:0000256" key="3">
    <source>
        <dbReference type="ARBA" id="ARBA00004496"/>
    </source>
</evidence>
<keyword evidence="23" id="KW-1185">Reference proteome</keyword>
<evidence type="ECO:0000256" key="16">
    <source>
        <dbReference type="ARBA" id="ARBA00023306"/>
    </source>
</evidence>
<comment type="subcellular location">
    <subcellularLocation>
        <location evidence="3 20">Cytoplasm</location>
    </subcellularLocation>
</comment>
<evidence type="ECO:0000256" key="13">
    <source>
        <dbReference type="ARBA" id="ARBA00022960"/>
    </source>
</evidence>
<dbReference type="Proteomes" id="UP000265509">
    <property type="component" value="Unassembled WGS sequence"/>
</dbReference>
<dbReference type="InterPro" id="IPR036318">
    <property type="entry name" value="FAD-bd_PCMH-like_sf"/>
</dbReference>
<dbReference type="InterPro" id="IPR006094">
    <property type="entry name" value="Oxid_FAD_bind_N"/>
</dbReference>
<evidence type="ECO:0000256" key="11">
    <source>
        <dbReference type="ARBA" id="ARBA00022827"/>
    </source>
</evidence>
<dbReference type="Gene3D" id="3.30.465.10">
    <property type="match status" value="1"/>
</dbReference>
<dbReference type="RefSeq" id="WP_117952852.1">
    <property type="nucleotide sequence ID" value="NZ_QRAN01000003.1"/>
</dbReference>
<dbReference type="InterPro" id="IPR011601">
    <property type="entry name" value="MurB_C"/>
</dbReference>
<feature type="domain" description="FAD-binding PCMH-type" evidence="21">
    <location>
        <begin position="17"/>
        <end position="188"/>
    </location>
</feature>
<dbReference type="SUPFAM" id="SSF56194">
    <property type="entry name" value="Uridine diphospho-N-Acetylenolpyruvylglucosamine reductase, MurB, C-terminal domain"/>
    <property type="match status" value="1"/>
</dbReference>
<dbReference type="InterPro" id="IPR036635">
    <property type="entry name" value="MurB_C_sf"/>
</dbReference>
<evidence type="ECO:0000256" key="1">
    <source>
        <dbReference type="ARBA" id="ARBA00001974"/>
    </source>
</evidence>
<dbReference type="GO" id="GO:0008360">
    <property type="term" value="P:regulation of cell shape"/>
    <property type="evidence" value="ECO:0007669"/>
    <property type="project" value="UniProtKB-KW"/>
</dbReference>
<keyword evidence="9 20" id="KW-0132">Cell division</keyword>
<evidence type="ECO:0000256" key="5">
    <source>
        <dbReference type="ARBA" id="ARBA00010485"/>
    </source>
</evidence>
<comment type="similarity">
    <text evidence="5 20">Belongs to the MurB family.</text>
</comment>
<evidence type="ECO:0000256" key="14">
    <source>
        <dbReference type="ARBA" id="ARBA00022984"/>
    </source>
</evidence>
<dbReference type="GO" id="GO:0071555">
    <property type="term" value="P:cell wall organization"/>
    <property type="evidence" value="ECO:0007669"/>
    <property type="project" value="UniProtKB-KW"/>
</dbReference>
<dbReference type="InterPro" id="IPR016169">
    <property type="entry name" value="FAD-bd_PCMH_sub2"/>
</dbReference>
<accession>A0A3L7E0Q9</accession>
<evidence type="ECO:0000256" key="17">
    <source>
        <dbReference type="ARBA" id="ARBA00023316"/>
    </source>
</evidence>
<evidence type="ECO:0000313" key="23">
    <source>
        <dbReference type="Proteomes" id="UP000265509"/>
    </source>
</evidence>
<dbReference type="Pfam" id="PF02873">
    <property type="entry name" value="MurB_C"/>
    <property type="match status" value="1"/>
</dbReference>
<evidence type="ECO:0000259" key="21">
    <source>
        <dbReference type="PROSITE" id="PS51387"/>
    </source>
</evidence>
<dbReference type="InterPro" id="IPR016166">
    <property type="entry name" value="FAD-bd_PCMH"/>
</dbReference>
<dbReference type="AlphaFoldDB" id="A0A3L7E0Q9"/>
<dbReference type="SUPFAM" id="SSF56176">
    <property type="entry name" value="FAD-binding/transporter-associated domain-like"/>
    <property type="match status" value="1"/>
</dbReference>
<feature type="active site" evidence="20">
    <location>
        <position position="334"/>
    </location>
</feature>
<evidence type="ECO:0000256" key="6">
    <source>
        <dbReference type="ARBA" id="ARBA00012518"/>
    </source>
</evidence>
<keyword evidence="12 20" id="KW-0521">NADP</keyword>
<feature type="active site" evidence="20">
    <location>
        <position position="164"/>
    </location>
</feature>
<protein>
    <recommendedName>
        <fullName evidence="7 20">UDP-N-acetylenolpyruvoylglucosamine reductase</fullName>
        <ecNumber evidence="6 20">1.3.1.98</ecNumber>
    </recommendedName>
    <alternativeName>
        <fullName evidence="18 20">UDP-N-acetylmuramate dehydrogenase</fullName>
    </alternativeName>
</protein>
<dbReference type="GO" id="GO:0009252">
    <property type="term" value="P:peptidoglycan biosynthetic process"/>
    <property type="evidence" value="ECO:0007669"/>
    <property type="project" value="UniProtKB-UniRule"/>
</dbReference>
<keyword evidence="8 20" id="KW-0963">Cytoplasm</keyword>
<dbReference type="InterPro" id="IPR003170">
    <property type="entry name" value="MurB"/>
</dbReference>
<name>A0A3L7E0Q9_9GAMM</name>
<evidence type="ECO:0000256" key="8">
    <source>
        <dbReference type="ARBA" id="ARBA00022490"/>
    </source>
</evidence>
<dbReference type="NCBIfam" id="NF010478">
    <property type="entry name" value="PRK13903.1"/>
    <property type="match status" value="1"/>
</dbReference>
<dbReference type="HAMAP" id="MF_00037">
    <property type="entry name" value="MurB"/>
    <property type="match status" value="1"/>
</dbReference>
<keyword evidence="10 20" id="KW-0285">Flavoprotein</keyword>
<dbReference type="Gene3D" id="3.30.43.10">
    <property type="entry name" value="Uridine Diphospho-n-acetylenolpyruvylglucosamine Reductase, domain 2"/>
    <property type="match status" value="1"/>
</dbReference>
<dbReference type="NCBIfam" id="TIGR00179">
    <property type="entry name" value="murB"/>
    <property type="match status" value="1"/>
</dbReference>
<dbReference type="Pfam" id="PF01565">
    <property type="entry name" value="FAD_binding_4"/>
    <property type="match status" value="1"/>
</dbReference>
<comment type="function">
    <text evidence="2 20">Cell wall formation.</text>
</comment>
<evidence type="ECO:0000256" key="4">
    <source>
        <dbReference type="ARBA" id="ARBA00004752"/>
    </source>
</evidence>
<dbReference type="Gene3D" id="3.90.78.10">
    <property type="entry name" value="UDP-N-acetylenolpyruvoylglucosamine reductase, C-terminal domain"/>
    <property type="match status" value="1"/>
</dbReference>
<evidence type="ECO:0000256" key="15">
    <source>
        <dbReference type="ARBA" id="ARBA00023002"/>
    </source>
</evidence>
<evidence type="ECO:0000256" key="20">
    <source>
        <dbReference type="HAMAP-Rule" id="MF_00037"/>
    </source>
</evidence>
<evidence type="ECO:0000256" key="19">
    <source>
        <dbReference type="ARBA" id="ARBA00048914"/>
    </source>
</evidence>
<dbReference type="GO" id="GO:0071949">
    <property type="term" value="F:FAD binding"/>
    <property type="evidence" value="ECO:0007669"/>
    <property type="project" value="InterPro"/>
</dbReference>
<dbReference type="EC" id="1.3.1.98" evidence="6 20"/>
<reference evidence="22 23" key="1">
    <citation type="submission" date="2018-07" db="EMBL/GenBank/DDBJ databases">
        <title>Halioglobus sp. genome submission.</title>
        <authorList>
            <person name="Ye M.-Q."/>
            <person name="Du Z.-J."/>
        </authorList>
    </citation>
    <scope>NUCLEOTIDE SEQUENCE [LARGE SCALE GENOMIC DNA]</scope>
    <source>
        <strain evidence="22 23">U0301</strain>
    </source>
</reference>
<evidence type="ECO:0000256" key="2">
    <source>
        <dbReference type="ARBA" id="ARBA00003921"/>
    </source>
</evidence>
<feature type="active site" description="Proton donor" evidence="20">
    <location>
        <position position="238"/>
    </location>
</feature>
<comment type="cofactor">
    <cofactor evidence="1 20">
        <name>FAD</name>
        <dbReference type="ChEBI" id="CHEBI:57692"/>
    </cofactor>
</comment>
<evidence type="ECO:0000256" key="18">
    <source>
        <dbReference type="ARBA" id="ARBA00031026"/>
    </source>
</evidence>
<keyword evidence="17 20" id="KW-0961">Cell wall biogenesis/degradation</keyword>
<comment type="pathway">
    <text evidence="4 20">Cell wall biogenesis; peptidoglycan biosynthesis.</text>
</comment>
<dbReference type="NCBIfam" id="NF000755">
    <property type="entry name" value="PRK00046.1"/>
    <property type="match status" value="1"/>
</dbReference>
<dbReference type="UniPathway" id="UPA00219"/>
<keyword evidence="16 20" id="KW-0131">Cell cycle</keyword>
<dbReference type="PROSITE" id="PS51387">
    <property type="entry name" value="FAD_PCMH"/>
    <property type="match status" value="1"/>
</dbReference>
<dbReference type="OrthoDB" id="9804753at2"/>
<keyword evidence="15 20" id="KW-0560">Oxidoreductase</keyword>
<evidence type="ECO:0000313" key="22">
    <source>
        <dbReference type="EMBL" id="RLQ23084.1"/>
    </source>
</evidence>
<dbReference type="GO" id="GO:0008762">
    <property type="term" value="F:UDP-N-acetylmuramate dehydrogenase activity"/>
    <property type="evidence" value="ECO:0007669"/>
    <property type="project" value="UniProtKB-UniRule"/>
</dbReference>
<gene>
    <name evidence="20" type="primary">murB</name>
    <name evidence="22" type="ORF">DWB85_03680</name>
</gene>
<evidence type="ECO:0000256" key="9">
    <source>
        <dbReference type="ARBA" id="ARBA00022618"/>
    </source>
</evidence>
<evidence type="ECO:0000256" key="10">
    <source>
        <dbReference type="ARBA" id="ARBA00022630"/>
    </source>
</evidence>
<dbReference type="GO" id="GO:0051301">
    <property type="term" value="P:cell division"/>
    <property type="evidence" value="ECO:0007669"/>
    <property type="project" value="UniProtKB-KW"/>
</dbReference>
<keyword evidence="14 20" id="KW-0573">Peptidoglycan synthesis</keyword>
<evidence type="ECO:0000256" key="7">
    <source>
        <dbReference type="ARBA" id="ARBA00015188"/>
    </source>
</evidence>
<sequence>MQILRAESLRARNTLHLESHAKALVEVSSGAQLSAALDWARAEGLPVLPLGSGSNVVLAGDIDALVVCQRGSAIDVLSEQGDSVMLRVAAGHDWHALVEQSLARGYYGLENLALIPGTVGAAPIQNIGAYGVELERFVAAVHAVETASGRALTLSAGDCGFAYRDSVFKRELRDKLVITAVDLRLSRRPAPELAYPALRSELERAGIRDPGPEDVFRAVVAVRSRRLPDPAREPNVGSFFKNPVVAAAVAAALQEQYPDMPLYPQADGGAKVPAAWLIERAGWKGRRRGGVGVHPGHALVLVNYGSDAGADILALAEEIRAAVASRFTIALEPEPRIYGDQA</sequence>
<organism evidence="22 23">
    <name type="scientific">Seongchinamella sediminis</name>
    <dbReference type="NCBI Taxonomy" id="2283635"/>
    <lineage>
        <taxon>Bacteria</taxon>
        <taxon>Pseudomonadati</taxon>
        <taxon>Pseudomonadota</taxon>
        <taxon>Gammaproteobacteria</taxon>
        <taxon>Cellvibrionales</taxon>
        <taxon>Halieaceae</taxon>
        <taxon>Seongchinamella</taxon>
    </lineage>
</organism>
<keyword evidence="11 20" id="KW-0274">FAD</keyword>
<comment type="caution">
    <text evidence="22">The sequence shown here is derived from an EMBL/GenBank/DDBJ whole genome shotgun (WGS) entry which is preliminary data.</text>
</comment>
<dbReference type="PANTHER" id="PTHR21071">
    <property type="entry name" value="UDP-N-ACETYLENOLPYRUVOYLGLUCOSAMINE REDUCTASE"/>
    <property type="match status" value="1"/>
</dbReference>
<dbReference type="GO" id="GO:0005829">
    <property type="term" value="C:cytosol"/>
    <property type="evidence" value="ECO:0007669"/>
    <property type="project" value="TreeGrafter"/>
</dbReference>
<evidence type="ECO:0000256" key="12">
    <source>
        <dbReference type="ARBA" id="ARBA00022857"/>
    </source>
</evidence>
<dbReference type="InterPro" id="IPR016167">
    <property type="entry name" value="FAD-bd_PCMH_sub1"/>
</dbReference>